<dbReference type="EMBL" id="LNRQ01000005">
    <property type="protein sequence ID" value="KZM93900.1"/>
    <property type="molecule type" value="Genomic_DNA"/>
</dbReference>
<evidence type="ECO:0000256" key="1">
    <source>
        <dbReference type="SAM" id="MobiDB-lite"/>
    </source>
</evidence>
<organism evidence="2">
    <name type="scientific">Daucus carota subsp. sativus</name>
    <name type="common">Carrot</name>
    <dbReference type="NCBI Taxonomy" id="79200"/>
    <lineage>
        <taxon>Eukaryota</taxon>
        <taxon>Viridiplantae</taxon>
        <taxon>Streptophyta</taxon>
        <taxon>Embryophyta</taxon>
        <taxon>Tracheophyta</taxon>
        <taxon>Spermatophyta</taxon>
        <taxon>Magnoliopsida</taxon>
        <taxon>eudicotyledons</taxon>
        <taxon>Gunneridae</taxon>
        <taxon>Pentapetalae</taxon>
        <taxon>asterids</taxon>
        <taxon>campanulids</taxon>
        <taxon>Apiales</taxon>
        <taxon>Apiaceae</taxon>
        <taxon>Apioideae</taxon>
        <taxon>Scandiceae</taxon>
        <taxon>Daucinae</taxon>
        <taxon>Daucus</taxon>
        <taxon>Daucus sect. Daucus</taxon>
    </lineage>
</organism>
<reference evidence="2" key="1">
    <citation type="journal article" date="2016" name="Nat. Genet.">
        <title>A high-quality carrot genome assembly provides new insights into carotenoid accumulation and asterid genome evolution.</title>
        <authorList>
            <person name="Iorizzo M."/>
            <person name="Ellison S."/>
            <person name="Senalik D."/>
            <person name="Zeng P."/>
            <person name="Satapoomin P."/>
            <person name="Huang J."/>
            <person name="Bowman M."/>
            <person name="Iovene M."/>
            <person name="Sanseverino W."/>
            <person name="Cavagnaro P."/>
            <person name="Yildiz M."/>
            <person name="Macko-Podgorni A."/>
            <person name="Moranska E."/>
            <person name="Grzebelus E."/>
            <person name="Grzebelus D."/>
            <person name="Ashrafi H."/>
            <person name="Zheng Z."/>
            <person name="Cheng S."/>
            <person name="Spooner D."/>
            <person name="Van Deynze A."/>
            <person name="Simon P."/>
        </authorList>
    </citation>
    <scope>NUCLEOTIDE SEQUENCE [LARGE SCALE GENOMIC DNA]</scope>
    <source>
        <tissue evidence="2">Leaf</tissue>
    </source>
</reference>
<evidence type="ECO:0000313" key="4">
    <source>
        <dbReference type="Proteomes" id="UP000077755"/>
    </source>
</evidence>
<sequence>MYIRYYCSRGRKRVPLGPVPPISKQNGGKSESVPSFSIAWT</sequence>
<evidence type="ECO:0000313" key="3">
    <source>
        <dbReference type="EMBL" id="WOH00236.1"/>
    </source>
</evidence>
<dbReference type="Gramene" id="KZM93900">
    <property type="protein sequence ID" value="KZM93900"/>
    <property type="gene ID" value="DCAR_017145"/>
</dbReference>
<name>A0A162A1Y4_DAUCS</name>
<feature type="compositionally biased region" description="Polar residues" evidence="1">
    <location>
        <begin position="23"/>
        <end position="41"/>
    </location>
</feature>
<keyword evidence="4" id="KW-1185">Reference proteome</keyword>
<proteinExistence type="predicted"/>
<accession>A0A162A1Y4</accession>
<dbReference type="Proteomes" id="UP000077755">
    <property type="component" value="Chromosome 5"/>
</dbReference>
<protein>
    <submittedName>
        <fullName evidence="2">Uncharacterized protein</fullName>
    </submittedName>
</protein>
<gene>
    <name evidence="2" type="ORF">DCAR_017145</name>
    <name evidence="3" type="ORF">DCAR_0519594</name>
</gene>
<reference evidence="3" key="2">
    <citation type="submission" date="2022-03" db="EMBL/GenBank/DDBJ databases">
        <title>Draft title - Genomic analysis of global carrot germplasm unveils the trajectory of domestication and the origin of high carotenoid orange carrot.</title>
        <authorList>
            <person name="Iorizzo M."/>
            <person name="Ellison S."/>
            <person name="Senalik D."/>
            <person name="Macko-Podgorni A."/>
            <person name="Grzebelus D."/>
            <person name="Bostan H."/>
            <person name="Rolling W."/>
            <person name="Curaba J."/>
            <person name="Simon P."/>
        </authorList>
    </citation>
    <scope>NUCLEOTIDE SEQUENCE</scope>
    <source>
        <tissue evidence="3">Leaf</tissue>
    </source>
</reference>
<feature type="region of interest" description="Disordered" evidence="1">
    <location>
        <begin position="16"/>
        <end position="41"/>
    </location>
</feature>
<dbReference type="AlphaFoldDB" id="A0A162A1Y4"/>
<evidence type="ECO:0000313" key="2">
    <source>
        <dbReference type="EMBL" id="KZM93900.1"/>
    </source>
</evidence>
<dbReference type="EMBL" id="CP093347">
    <property type="protein sequence ID" value="WOH00236.1"/>
    <property type="molecule type" value="Genomic_DNA"/>
</dbReference>